<dbReference type="FunFam" id="3.40.1030.10:FF:000003">
    <property type="entry name" value="Pyrimidine-nucleoside phosphorylase"/>
    <property type="match status" value="1"/>
</dbReference>
<comment type="similarity">
    <text evidence="3">Belongs to the thymidine/pyrimidine-nucleoside phosphorylase family.</text>
</comment>
<evidence type="ECO:0000256" key="9">
    <source>
        <dbReference type="ARBA" id="ARBA00048453"/>
    </source>
</evidence>
<dbReference type="InterPro" id="IPR036566">
    <property type="entry name" value="PYNP-like_C_sf"/>
</dbReference>
<dbReference type="PANTHER" id="PTHR10515:SF0">
    <property type="entry name" value="THYMIDINE PHOSPHORYLASE"/>
    <property type="match status" value="1"/>
</dbReference>
<keyword evidence="8 12" id="KW-0808">Transferase</keyword>
<dbReference type="InterPro" id="IPR035902">
    <property type="entry name" value="Nuc_phospho_transferase"/>
</dbReference>
<dbReference type="InterPro" id="IPR036320">
    <property type="entry name" value="Glycosyl_Trfase_fam3_N_dom_sf"/>
</dbReference>
<dbReference type="Gene3D" id="3.40.1030.10">
    <property type="entry name" value="Nucleoside phosphorylase/phosphoribosyltransferase catalytic domain"/>
    <property type="match status" value="1"/>
</dbReference>
<dbReference type="RefSeq" id="WP_165642554.1">
    <property type="nucleotide sequence ID" value="NZ_BAABZL010000001.1"/>
</dbReference>
<dbReference type="SMART" id="SM00941">
    <property type="entry name" value="PYNP_C"/>
    <property type="match status" value="1"/>
</dbReference>
<evidence type="ECO:0000256" key="3">
    <source>
        <dbReference type="ARBA" id="ARBA00006915"/>
    </source>
</evidence>
<dbReference type="PIRSF" id="PIRSF000478">
    <property type="entry name" value="TP_PyNP"/>
    <property type="match status" value="1"/>
</dbReference>
<dbReference type="NCBIfam" id="TIGR02644">
    <property type="entry name" value="Y_phosphoryl"/>
    <property type="match status" value="1"/>
</dbReference>
<evidence type="ECO:0000259" key="11">
    <source>
        <dbReference type="SMART" id="SM00941"/>
    </source>
</evidence>
<reference evidence="12" key="3">
    <citation type="submission" date="2022-01" db="EMBL/GenBank/DDBJ databases">
        <title>Collection of gut derived symbiotic bacterial strains cultured from healthy donors.</title>
        <authorList>
            <person name="Lin H."/>
            <person name="Kohout C."/>
            <person name="Waligurski E."/>
            <person name="Pamer E.G."/>
        </authorList>
    </citation>
    <scope>NUCLEOTIDE SEQUENCE</scope>
    <source>
        <strain evidence="12">DFI.6.55</strain>
    </source>
</reference>
<dbReference type="AlphaFoldDB" id="A0AAW5C4D5"/>
<evidence type="ECO:0000313" key="14">
    <source>
        <dbReference type="Proteomes" id="UP000669239"/>
    </source>
</evidence>
<evidence type="ECO:0000313" key="15">
    <source>
        <dbReference type="Proteomes" id="UP001299608"/>
    </source>
</evidence>
<evidence type="ECO:0000256" key="1">
    <source>
        <dbReference type="ARBA" id="ARBA00001066"/>
    </source>
</evidence>
<dbReference type="EMBL" id="JAKNGE010000028">
    <property type="protein sequence ID" value="MCG4747735.1"/>
    <property type="molecule type" value="Genomic_DNA"/>
</dbReference>
<comment type="catalytic activity">
    <reaction evidence="1">
        <text>2'-deoxyuridine + phosphate = 2-deoxy-alpha-D-ribose 1-phosphate + uracil</text>
        <dbReference type="Rhea" id="RHEA:22824"/>
        <dbReference type="ChEBI" id="CHEBI:16450"/>
        <dbReference type="ChEBI" id="CHEBI:17568"/>
        <dbReference type="ChEBI" id="CHEBI:43474"/>
        <dbReference type="ChEBI" id="CHEBI:57259"/>
        <dbReference type="EC" id="2.4.2.2"/>
    </reaction>
</comment>
<comment type="caution">
    <text evidence="12">The sequence shown here is derived from an EMBL/GenBank/DDBJ whole genome shotgun (WGS) entry which is preliminary data.</text>
</comment>
<organism evidence="12 15">
    <name type="scientific">Enterocloster aldenensis</name>
    <dbReference type="NCBI Taxonomy" id="358742"/>
    <lineage>
        <taxon>Bacteria</taxon>
        <taxon>Bacillati</taxon>
        <taxon>Bacillota</taxon>
        <taxon>Clostridia</taxon>
        <taxon>Lachnospirales</taxon>
        <taxon>Lachnospiraceae</taxon>
        <taxon>Enterocloster</taxon>
    </lineage>
</organism>
<gene>
    <name evidence="13" type="ORF">G5B36_17245</name>
    <name evidence="12" type="ORF">L0N08_20090</name>
</gene>
<dbReference type="PROSITE" id="PS00647">
    <property type="entry name" value="THYMID_PHOSPHORYLASE"/>
    <property type="match status" value="1"/>
</dbReference>
<dbReference type="EC" id="2.4.2.2" evidence="5"/>
<evidence type="ECO:0000313" key="13">
    <source>
        <dbReference type="EMBL" id="NSJ50435.1"/>
    </source>
</evidence>
<protein>
    <recommendedName>
        <fullName evidence="6">Pyrimidine-nucleoside phosphorylase</fullName>
        <ecNumber evidence="5">2.4.2.2</ecNumber>
    </recommendedName>
</protein>
<dbReference type="EMBL" id="JAAITT010000026">
    <property type="protein sequence ID" value="NSJ50435.1"/>
    <property type="molecule type" value="Genomic_DNA"/>
</dbReference>
<evidence type="ECO:0000256" key="5">
    <source>
        <dbReference type="ARBA" id="ARBA00011889"/>
    </source>
</evidence>
<dbReference type="InterPro" id="IPR017872">
    <property type="entry name" value="Pyrmidine_PPase_CS"/>
</dbReference>
<comment type="subunit">
    <text evidence="4">Homodimer.</text>
</comment>
<comment type="catalytic activity">
    <reaction evidence="9">
        <text>uridine + phosphate = alpha-D-ribose 1-phosphate + uracil</text>
        <dbReference type="Rhea" id="RHEA:24388"/>
        <dbReference type="ChEBI" id="CHEBI:16704"/>
        <dbReference type="ChEBI" id="CHEBI:17568"/>
        <dbReference type="ChEBI" id="CHEBI:43474"/>
        <dbReference type="ChEBI" id="CHEBI:57720"/>
        <dbReference type="EC" id="2.4.2.2"/>
    </reaction>
</comment>
<name>A0AAW5C4D5_9FIRM</name>
<evidence type="ECO:0000256" key="4">
    <source>
        <dbReference type="ARBA" id="ARBA00011738"/>
    </source>
</evidence>
<proteinExistence type="inferred from homology"/>
<keyword evidence="14" id="KW-1185">Reference proteome</keyword>
<dbReference type="Pfam" id="PF02885">
    <property type="entry name" value="Glycos_trans_3N"/>
    <property type="match status" value="1"/>
</dbReference>
<dbReference type="SUPFAM" id="SSF54680">
    <property type="entry name" value="Pyrimidine nucleoside phosphorylase C-terminal domain"/>
    <property type="match status" value="1"/>
</dbReference>
<dbReference type="GO" id="GO:0004645">
    <property type="term" value="F:1,4-alpha-oligoglucan phosphorylase activity"/>
    <property type="evidence" value="ECO:0007669"/>
    <property type="project" value="InterPro"/>
</dbReference>
<dbReference type="InterPro" id="IPR013102">
    <property type="entry name" value="PYNP_C"/>
</dbReference>
<dbReference type="NCBIfam" id="NF004747">
    <property type="entry name" value="PRK06078.1"/>
    <property type="match status" value="1"/>
</dbReference>
<comment type="function">
    <text evidence="2">Catalyzes phosphorolysis of the pyrimidine nucleosides uridine, thymidine and 2'-deoxyuridine with the formation of the corresponding pyrimidine base and ribose-1-phosphate.</text>
</comment>
<dbReference type="GO" id="GO:0006206">
    <property type="term" value="P:pyrimidine nucleobase metabolic process"/>
    <property type="evidence" value="ECO:0007669"/>
    <property type="project" value="InterPro"/>
</dbReference>
<evidence type="ECO:0000256" key="6">
    <source>
        <dbReference type="ARBA" id="ARBA00014680"/>
    </source>
</evidence>
<keyword evidence="7 12" id="KW-0328">Glycosyltransferase</keyword>
<evidence type="ECO:0000256" key="10">
    <source>
        <dbReference type="ARBA" id="ARBA00048525"/>
    </source>
</evidence>
<dbReference type="GeneID" id="97205943"/>
<comment type="catalytic activity">
    <reaction evidence="10">
        <text>thymidine + phosphate = 2-deoxy-alpha-D-ribose 1-phosphate + thymine</text>
        <dbReference type="Rhea" id="RHEA:16037"/>
        <dbReference type="ChEBI" id="CHEBI:17748"/>
        <dbReference type="ChEBI" id="CHEBI:17821"/>
        <dbReference type="ChEBI" id="CHEBI:43474"/>
        <dbReference type="ChEBI" id="CHEBI:57259"/>
        <dbReference type="EC" id="2.4.2.2"/>
    </reaction>
</comment>
<evidence type="ECO:0000256" key="8">
    <source>
        <dbReference type="ARBA" id="ARBA00022679"/>
    </source>
</evidence>
<accession>A0AAW5C4D5</accession>
<dbReference type="NCBIfam" id="NF004490">
    <property type="entry name" value="PRK05820.1"/>
    <property type="match status" value="1"/>
</dbReference>
<reference evidence="13" key="2">
    <citation type="submission" date="2020-02" db="EMBL/GenBank/DDBJ databases">
        <authorList>
            <person name="Littmann E."/>
            <person name="Sorbara M."/>
        </authorList>
    </citation>
    <scope>NUCLEOTIDE SEQUENCE</scope>
    <source>
        <strain evidence="13">MSK.1.17</strain>
    </source>
</reference>
<sequence length="447" mass="47965">MRIYDLIETKKRGGALTEEEIAYMVRGFVDGRIPDYQMSAMLMAIYFQGMNDREITYLTLEMAHSGDMVDLSPIEGIKVDKHSTGGVGDKTTLVVGPMVASLGVKVAKMSGRGLGHTGGTVDKLESIPGFKTAIPREEFFDIVNGNGIAVIGQSGNMVPADKKLYALRDVTATVDSIPLIASSIMSKKLAAGSDSIVLDVKTGSGAFMKTLDESICLAKKMVSIGCMAGRRCCALITNMDIPLGYAIGNSLEMTEAIRTLKGEGPEDLTRVCLELAANMLHLAGRGTVKECRKMAEETIHDGSALKRLALMVKAQGGDESFIWKPEQFGSPACAYEVKAPAQGYISHMDTEGIGTASVLLGAGRNTKEDPIDYGAGIVLKKKYGEKVMPGDVLAVLYADSMERIQAGADKFLSSCTISQDAPGPETLIYARVSEYEVERFEGLEKLP</sequence>
<dbReference type="InterPro" id="IPR000312">
    <property type="entry name" value="Glycosyl_Trfase_fam3"/>
</dbReference>
<dbReference type="Proteomes" id="UP001299608">
    <property type="component" value="Unassembled WGS sequence"/>
</dbReference>
<dbReference type="InterPro" id="IPR000053">
    <property type="entry name" value="Thymidine/pyrmidine_PPase"/>
</dbReference>
<dbReference type="GO" id="GO:0009032">
    <property type="term" value="F:thymidine phosphorylase activity"/>
    <property type="evidence" value="ECO:0007669"/>
    <property type="project" value="TreeGrafter"/>
</dbReference>
<dbReference type="InterPro" id="IPR018090">
    <property type="entry name" value="Pyrmidine_PPas_bac/euk"/>
</dbReference>
<dbReference type="GO" id="GO:0006213">
    <property type="term" value="P:pyrimidine nucleoside metabolic process"/>
    <property type="evidence" value="ECO:0007669"/>
    <property type="project" value="InterPro"/>
</dbReference>
<dbReference type="SUPFAM" id="SSF52418">
    <property type="entry name" value="Nucleoside phosphorylase/phosphoribosyltransferase catalytic domain"/>
    <property type="match status" value="1"/>
</dbReference>
<dbReference type="Pfam" id="PF00591">
    <property type="entry name" value="Glycos_transf_3"/>
    <property type="match status" value="1"/>
</dbReference>
<evidence type="ECO:0000313" key="12">
    <source>
        <dbReference type="EMBL" id="MCG4747735.1"/>
    </source>
</evidence>
<dbReference type="Proteomes" id="UP000669239">
    <property type="component" value="Unassembled WGS sequence"/>
</dbReference>
<dbReference type="Gene3D" id="3.90.1170.30">
    <property type="entry name" value="Pyrimidine nucleoside phosphorylase-like, C-terminal domain"/>
    <property type="match status" value="1"/>
</dbReference>
<dbReference type="PANTHER" id="PTHR10515">
    <property type="entry name" value="THYMIDINE PHOSPHORYLASE"/>
    <property type="match status" value="1"/>
</dbReference>
<dbReference type="InterPro" id="IPR017459">
    <property type="entry name" value="Glycosyl_Trfase_fam3_N_dom"/>
</dbReference>
<dbReference type="SUPFAM" id="SSF47648">
    <property type="entry name" value="Nucleoside phosphorylase/phosphoribosyltransferase N-terminal domain"/>
    <property type="match status" value="1"/>
</dbReference>
<evidence type="ECO:0000256" key="2">
    <source>
        <dbReference type="ARBA" id="ARBA00003877"/>
    </source>
</evidence>
<dbReference type="Gene3D" id="1.20.970.10">
    <property type="entry name" value="Transferase, Pyrimidine Nucleoside Phosphorylase, Chain C"/>
    <property type="match status" value="1"/>
</dbReference>
<reference evidence="13 14" key="1">
    <citation type="journal article" date="2020" name="Cell Host Microbe">
        <title>Functional and Genomic Variation between Human-Derived Isolates of Lachnospiraceae Reveals Inter- and Intra-Species Diversity.</title>
        <authorList>
            <person name="Sorbara M.T."/>
            <person name="Littmann E.R."/>
            <person name="Fontana E."/>
            <person name="Moody T.U."/>
            <person name="Kohout C.E."/>
            <person name="Gjonbalaj M."/>
            <person name="Eaton V."/>
            <person name="Seok R."/>
            <person name="Leiner I.M."/>
            <person name="Pamer E.G."/>
        </authorList>
    </citation>
    <scope>NUCLEOTIDE SEQUENCE [LARGE SCALE GENOMIC DNA]</scope>
    <source>
        <strain evidence="13 14">MSK.1.17</strain>
    </source>
</reference>
<dbReference type="GO" id="GO:0005829">
    <property type="term" value="C:cytosol"/>
    <property type="evidence" value="ECO:0007669"/>
    <property type="project" value="TreeGrafter"/>
</dbReference>
<evidence type="ECO:0000256" key="7">
    <source>
        <dbReference type="ARBA" id="ARBA00022676"/>
    </source>
</evidence>
<feature type="domain" description="Pyrimidine nucleoside phosphorylase C-terminal" evidence="11">
    <location>
        <begin position="344"/>
        <end position="418"/>
    </location>
</feature>
<dbReference type="Pfam" id="PF07831">
    <property type="entry name" value="PYNP_C"/>
    <property type="match status" value="1"/>
</dbReference>